<dbReference type="Proteomes" id="UP001168821">
    <property type="component" value="Unassembled WGS sequence"/>
</dbReference>
<dbReference type="PANTHER" id="PTHR39077">
    <property type="entry name" value="DUF4793 DOMAIN-CONTAINING PROTEIN"/>
    <property type="match status" value="1"/>
</dbReference>
<keyword evidence="2" id="KW-0812">Transmembrane</keyword>
<gene>
    <name evidence="5" type="ORF">Zmor_015170</name>
</gene>
<keyword evidence="6" id="KW-1185">Reference proteome</keyword>
<evidence type="ECO:0000259" key="3">
    <source>
        <dbReference type="Pfam" id="PF16040"/>
    </source>
</evidence>
<dbReference type="PANTHER" id="PTHR39077:SF2">
    <property type="entry name" value="E3 UBIQUITIN-PROTEIN LIGASE APD1-4 MIDDLE DOMAIN-CONTAINING PROTEIN"/>
    <property type="match status" value="1"/>
</dbReference>
<feature type="compositionally biased region" description="Basic and acidic residues" evidence="1">
    <location>
        <begin position="271"/>
        <end position="285"/>
    </location>
</feature>
<protein>
    <recommendedName>
        <fullName evidence="7">E3 ubiquitin-protein ligase APD1-4 middle domain-containing protein</fullName>
    </recommendedName>
</protein>
<feature type="transmembrane region" description="Helical" evidence="2">
    <location>
        <begin position="451"/>
        <end position="470"/>
    </location>
</feature>
<keyword evidence="2" id="KW-0472">Membrane</keyword>
<evidence type="ECO:0000259" key="4">
    <source>
        <dbReference type="Pfam" id="PF16041"/>
    </source>
</evidence>
<sequence>MTQKSLPSSTVSNVSYYNGYKYSSITNLHKMGRIHGAKRVVAFFLLTAVFPAILIIVPLYLRHSVFADVTYPVAESDVVAIVDGVSSVFCSSHSLRMNSTFNAFQLHGEPTLSHKRKHIRLKKSMTLPDDTLEYWGFFLLRGAIVKLRVCSRFEGSRILVVRGEKNLKTCGLLEHNYKKYGAKFDDEHSRVKVTFENAAEIIGVVDNIVDKNTAAEDVNGDDVNMFVQKRLNKGRDKGKVSFSNSVAINKTANSTEPPNVSRHHKRHSRRKTVEKLEHSQGEKNDRIKRDIAELDAHIAHGGNALNGTLYLPEESSVSSFETDLLTCYDGSILLTEGFPPSHLCTNVHYLEKSHHMVTEHEVATDGYYYYIFYSDNDFVKNYIHAIFDIYKPTYWYANSSNGNDCINQTECNFPISFWSDQTVIVEVPTRDGIEHEEDDITLLISTCHPRMAVYMIFPIAVLFLILGCAFL</sequence>
<comment type="caution">
    <text evidence="5">The sequence shown here is derived from an EMBL/GenBank/DDBJ whole genome shotgun (WGS) entry which is preliminary data.</text>
</comment>
<dbReference type="EMBL" id="JALNTZ010000004">
    <property type="protein sequence ID" value="KAJ3656068.1"/>
    <property type="molecule type" value="Genomic_DNA"/>
</dbReference>
<accession>A0AA38IDP7</accession>
<dbReference type="Pfam" id="PF16040">
    <property type="entry name" value="APD1-4_N"/>
    <property type="match status" value="1"/>
</dbReference>
<evidence type="ECO:0000313" key="5">
    <source>
        <dbReference type="EMBL" id="KAJ3656068.1"/>
    </source>
</evidence>
<feature type="compositionally biased region" description="Basic residues" evidence="1">
    <location>
        <begin position="261"/>
        <end position="270"/>
    </location>
</feature>
<dbReference type="InterPro" id="IPR032010">
    <property type="entry name" value="APD1-4_M"/>
</dbReference>
<dbReference type="InterPro" id="IPR032008">
    <property type="entry name" value="APD1-4_N"/>
</dbReference>
<evidence type="ECO:0000256" key="1">
    <source>
        <dbReference type="SAM" id="MobiDB-lite"/>
    </source>
</evidence>
<feature type="domain" description="E3 ubiquitin-protein ligase APD1-4 N-terminal" evidence="3">
    <location>
        <begin position="98"/>
        <end position="167"/>
    </location>
</feature>
<reference evidence="5" key="1">
    <citation type="journal article" date="2023" name="G3 (Bethesda)">
        <title>Whole genome assemblies of Zophobas morio and Tenebrio molitor.</title>
        <authorList>
            <person name="Kaur S."/>
            <person name="Stinson S.A."/>
            <person name="diCenzo G.C."/>
        </authorList>
    </citation>
    <scope>NUCLEOTIDE SEQUENCE</scope>
    <source>
        <strain evidence="5">QUZm001</strain>
    </source>
</reference>
<dbReference type="AlphaFoldDB" id="A0AA38IDP7"/>
<feature type="compositionally biased region" description="Polar residues" evidence="1">
    <location>
        <begin position="246"/>
        <end position="258"/>
    </location>
</feature>
<evidence type="ECO:0000313" key="6">
    <source>
        <dbReference type="Proteomes" id="UP001168821"/>
    </source>
</evidence>
<feature type="region of interest" description="Disordered" evidence="1">
    <location>
        <begin position="246"/>
        <end position="285"/>
    </location>
</feature>
<feature type="domain" description="E3 ubiquitin-protein ligase APD1-4 middle" evidence="4">
    <location>
        <begin position="359"/>
        <end position="468"/>
    </location>
</feature>
<feature type="transmembrane region" description="Helical" evidence="2">
    <location>
        <begin position="40"/>
        <end position="61"/>
    </location>
</feature>
<name>A0AA38IDP7_9CUCU</name>
<evidence type="ECO:0008006" key="7">
    <source>
        <dbReference type="Google" id="ProtNLM"/>
    </source>
</evidence>
<dbReference type="Pfam" id="PF16041">
    <property type="entry name" value="APD1-4_M"/>
    <property type="match status" value="1"/>
</dbReference>
<keyword evidence="2" id="KW-1133">Transmembrane helix</keyword>
<evidence type="ECO:0000256" key="2">
    <source>
        <dbReference type="SAM" id="Phobius"/>
    </source>
</evidence>
<proteinExistence type="predicted"/>
<organism evidence="5 6">
    <name type="scientific">Zophobas morio</name>
    <dbReference type="NCBI Taxonomy" id="2755281"/>
    <lineage>
        <taxon>Eukaryota</taxon>
        <taxon>Metazoa</taxon>
        <taxon>Ecdysozoa</taxon>
        <taxon>Arthropoda</taxon>
        <taxon>Hexapoda</taxon>
        <taxon>Insecta</taxon>
        <taxon>Pterygota</taxon>
        <taxon>Neoptera</taxon>
        <taxon>Endopterygota</taxon>
        <taxon>Coleoptera</taxon>
        <taxon>Polyphaga</taxon>
        <taxon>Cucujiformia</taxon>
        <taxon>Tenebrionidae</taxon>
        <taxon>Zophobas</taxon>
    </lineage>
</organism>